<dbReference type="InterPro" id="IPR045335">
    <property type="entry name" value="FtsQ_C_sf"/>
</dbReference>
<dbReference type="PANTHER" id="PTHR35851">
    <property type="entry name" value="CELL DIVISION PROTEIN FTSQ"/>
    <property type="match status" value="1"/>
</dbReference>
<dbReference type="RefSeq" id="WP_089036290.1">
    <property type="nucleotide sequence ID" value="NZ_CP022278.1"/>
</dbReference>
<keyword evidence="2 9" id="KW-1003">Cell membrane</keyword>
<reference evidence="10 11" key="1">
    <citation type="submission" date="2017-06" db="EMBL/GenBank/DDBJ databases">
        <title>Neisseria chenwenguii sp. nov., isolated from the intestinal contents of Tibetan Plateau Pika in Yushu, Qinghai Province, China.</title>
        <authorList>
            <person name="Zhang G."/>
        </authorList>
    </citation>
    <scope>NUCLEOTIDE SEQUENCE [LARGE SCALE GENOMIC DNA]</scope>
    <source>
        <strain evidence="10 11">10023</strain>
    </source>
</reference>
<dbReference type="GO" id="GO:0032153">
    <property type="term" value="C:cell division site"/>
    <property type="evidence" value="ECO:0007669"/>
    <property type="project" value="UniProtKB-UniRule"/>
</dbReference>
<evidence type="ECO:0000313" key="10">
    <source>
        <dbReference type="EMBL" id="ASK27589.1"/>
    </source>
</evidence>
<keyword evidence="7 9" id="KW-0472">Membrane</keyword>
<dbReference type="Pfam" id="PF03799">
    <property type="entry name" value="FtsQ_DivIB_C"/>
    <property type="match status" value="1"/>
</dbReference>
<organism evidence="10 11">
    <name type="scientific">Neisseria chenwenguii</name>
    <dbReference type="NCBI Taxonomy" id="1853278"/>
    <lineage>
        <taxon>Bacteria</taxon>
        <taxon>Pseudomonadati</taxon>
        <taxon>Pseudomonadota</taxon>
        <taxon>Betaproteobacteria</taxon>
        <taxon>Neisseriales</taxon>
        <taxon>Neisseriaceae</taxon>
        <taxon>Neisseria</taxon>
    </lineage>
</organism>
<keyword evidence="6 9" id="KW-1133">Transmembrane helix</keyword>
<accession>A0A220S277</accession>
<dbReference type="OrthoDB" id="9790370at2"/>
<dbReference type="GO" id="GO:0005886">
    <property type="term" value="C:plasma membrane"/>
    <property type="evidence" value="ECO:0007669"/>
    <property type="project" value="UniProtKB-SubCell"/>
</dbReference>
<proteinExistence type="inferred from homology"/>
<dbReference type="AlphaFoldDB" id="A0A220S277"/>
<dbReference type="InterPro" id="IPR013685">
    <property type="entry name" value="POTRA_FtsQ_type"/>
</dbReference>
<dbReference type="InterPro" id="IPR005548">
    <property type="entry name" value="Cell_div_FtsQ/DivIB_C"/>
</dbReference>
<comment type="subunit">
    <text evidence="9">Part of a complex composed of FtsB, FtsL and FtsQ.</text>
</comment>
<dbReference type="Proteomes" id="UP000198238">
    <property type="component" value="Chromosome"/>
</dbReference>
<keyword evidence="3 9" id="KW-0997">Cell inner membrane</keyword>
<feature type="transmembrane region" description="Helical" evidence="9">
    <location>
        <begin position="12"/>
        <end position="32"/>
    </location>
</feature>
<dbReference type="InterPro" id="IPR034746">
    <property type="entry name" value="POTRA"/>
</dbReference>
<dbReference type="PANTHER" id="PTHR35851:SF1">
    <property type="entry name" value="CELL DIVISION PROTEIN FTSQ"/>
    <property type="match status" value="1"/>
</dbReference>
<dbReference type="GO" id="GO:0043093">
    <property type="term" value="P:FtsZ-dependent cytokinesis"/>
    <property type="evidence" value="ECO:0007669"/>
    <property type="project" value="UniProtKB-UniRule"/>
</dbReference>
<keyword evidence="4 9" id="KW-0132">Cell division</keyword>
<keyword evidence="5 9" id="KW-0812">Transmembrane</keyword>
<evidence type="ECO:0000256" key="2">
    <source>
        <dbReference type="ARBA" id="ARBA00022475"/>
    </source>
</evidence>
<comment type="similarity">
    <text evidence="9">Belongs to the FtsQ/DivIB family. FtsQ subfamily.</text>
</comment>
<evidence type="ECO:0000256" key="9">
    <source>
        <dbReference type="HAMAP-Rule" id="MF_00911"/>
    </source>
</evidence>
<evidence type="ECO:0000256" key="1">
    <source>
        <dbReference type="ARBA" id="ARBA00004370"/>
    </source>
</evidence>
<name>A0A220S277_9NEIS</name>
<sequence>MWDDAGALGRLTRWMLLAVVVMLTGAGLAWLYHSDFFPVKKVAIEGRLKHADSKALQTIARQYMRGNIFRADVNGAQAAFQKLPWIDSALVRRRLPDTVEIVLTERVPLARWKDSGLVDTEGNVFQADVKDKLPVFDGRPGTGKDMVQHYHDFGKILSVRGLKIRELVYTPRSAWAVVLDNGITVRLGRENEIKRLQQFADIWPILLREHQSRLSYVDMRYKDGFAVRYSKPLDEPSENGSGKI</sequence>
<keyword evidence="11" id="KW-1185">Reference proteome</keyword>
<evidence type="ECO:0000256" key="8">
    <source>
        <dbReference type="ARBA" id="ARBA00023306"/>
    </source>
</evidence>
<evidence type="ECO:0000256" key="4">
    <source>
        <dbReference type="ARBA" id="ARBA00022618"/>
    </source>
</evidence>
<dbReference type="Gene3D" id="3.10.20.310">
    <property type="entry name" value="membrane protein fhac"/>
    <property type="match status" value="1"/>
</dbReference>
<protein>
    <recommendedName>
        <fullName evidence="9">Cell division protein FtsQ</fullName>
    </recommendedName>
</protein>
<comment type="subcellular location">
    <subcellularLocation>
        <location evidence="9">Cell inner membrane</location>
        <topology evidence="9">Single-pass type II membrane protein</topology>
    </subcellularLocation>
    <subcellularLocation>
        <location evidence="1">Membrane</location>
    </subcellularLocation>
    <text evidence="9">Localizes to the division septum.</text>
</comment>
<dbReference type="EMBL" id="CP022278">
    <property type="protein sequence ID" value="ASK27589.1"/>
    <property type="molecule type" value="Genomic_DNA"/>
</dbReference>
<evidence type="ECO:0000256" key="6">
    <source>
        <dbReference type="ARBA" id="ARBA00022989"/>
    </source>
</evidence>
<dbReference type="HAMAP" id="MF_00911">
    <property type="entry name" value="FtsQ_subfam"/>
    <property type="match status" value="1"/>
</dbReference>
<evidence type="ECO:0000256" key="7">
    <source>
        <dbReference type="ARBA" id="ARBA00023136"/>
    </source>
</evidence>
<comment type="function">
    <text evidence="9">Essential cell division protein. May link together the upstream cell division proteins, which are predominantly cytoplasmic, with the downstream cell division proteins, which are predominantly periplasmic. May control correct divisome assembly.</text>
</comment>
<keyword evidence="8 9" id="KW-0131">Cell cycle</keyword>
<dbReference type="KEGG" id="nei:BG910_07415"/>
<dbReference type="GO" id="GO:0090529">
    <property type="term" value="P:cell septum assembly"/>
    <property type="evidence" value="ECO:0007669"/>
    <property type="project" value="InterPro"/>
</dbReference>
<dbReference type="Pfam" id="PF08478">
    <property type="entry name" value="POTRA_1"/>
    <property type="match status" value="1"/>
</dbReference>
<evidence type="ECO:0000313" key="11">
    <source>
        <dbReference type="Proteomes" id="UP000198238"/>
    </source>
</evidence>
<evidence type="ECO:0000256" key="3">
    <source>
        <dbReference type="ARBA" id="ARBA00022519"/>
    </source>
</evidence>
<evidence type="ECO:0000256" key="5">
    <source>
        <dbReference type="ARBA" id="ARBA00022692"/>
    </source>
</evidence>
<dbReference type="PROSITE" id="PS51779">
    <property type="entry name" value="POTRA"/>
    <property type="match status" value="1"/>
</dbReference>
<dbReference type="InterPro" id="IPR026579">
    <property type="entry name" value="FtsQ"/>
</dbReference>
<dbReference type="Gene3D" id="3.40.50.11690">
    <property type="entry name" value="Cell division protein FtsQ/DivIB"/>
    <property type="match status" value="1"/>
</dbReference>
<gene>
    <name evidence="9" type="primary">ftsQ</name>
    <name evidence="10" type="ORF">BG910_07415</name>
</gene>